<keyword evidence="3" id="KW-1185">Reference proteome</keyword>
<feature type="domain" description="PilZ" evidence="1">
    <location>
        <begin position="113"/>
        <end position="195"/>
    </location>
</feature>
<comment type="caution">
    <text evidence="2">The sequence shown here is derived from an EMBL/GenBank/DDBJ whole genome shotgun (WGS) entry which is preliminary data.</text>
</comment>
<evidence type="ECO:0000259" key="1">
    <source>
        <dbReference type="Pfam" id="PF07238"/>
    </source>
</evidence>
<dbReference type="GO" id="GO:0035438">
    <property type="term" value="F:cyclic-di-GMP binding"/>
    <property type="evidence" value="ECO:0007669"/>
    <property type="project" value="InterPro"/>
</dbReference>
<dbReference type="InterPro" id="IPR009875">
    <property type="entry name" value="PilZ_domain"/>
</dbReference>
<dbReference type="EMBL" id="NHSF01000054">
    <property type="protein sequence ID" value="MBK5930601.1"/>
    <property type="molecule type" value="Genomic_DNA"/>
</dbReference>
<dbReference type="SUPFAM" id="SSF141371">
    <property type="entry name" value="PilZ domain-like"/>
    <property type="match status" value="1"/>
</dbReference>
<proteinExistence type="predicted"/>
<dbReference type="Proteomes" id="UP001296967">
    <property type="component" value="Unassembled WGS sequence"/>
</dbReference>
<sequence length="201" mass="22429">MSQHLPSLEKLEPLVEELAEFWVSALEHGNWERRLHVLNKIHDQLRADLATKAEFDMVSPRFVAAIIDRLGAPPVESEAQAKIYAYSLNEVHRDAASAWSLRHRSLEGSDQSDRRRFPRKVVNMLSEIWIQGFTAPCRLIDVSLGGARVALQQADAPEPGTEVRVVVPGKGICEAIVVFVNNSLEAGLRFCHQPEPAMMSA</sequence>
<dbReference type="RefSeq" id="WP_201245172.1">
    <property type="nucleotide sequence ID" value="NZ_NHSF01000054.1"/>
</dbReference>
<reference evidence="2" key="2">
    <citation type="journal article" date="2020" name="Microorganisms">
        <title>Osmotic Adaptation and Compatible Solute Biosynthesis of Phototrophic Bacteria as Revealed from Genome Analyses.</title>
        <authorList>
            <person name="Imhoff J.F."/>
            <person name="Rahn T."/>
            <person name="Kunzel S."/>
            <person name="Keller A."/>
            <person name="Neulinger S.C."/>
        </authorList>
    </citation>
    <scope>NUCLEOTIDE SEQUENCE</scope>
    <source>
        <strain evidence="2">DSM 4395</strain>
    </source>
</reference>
<gene>
    <name evidence="2" type="ORF">CCR82_08715</name>
</gene>
<organism evidence="2 3">
    <name type="scientific">Halochromatium salexigens</name>
    <name type="common">Chromatium salexigens</name>
    <dbReference type="NCBI Taxonomy" id="49447"/>
    <lineage>
        <taxon>Bacteria</taxon>
        <taxon>Pseudomonadati</taxon>
        <taxon>Pseudomonadota</taxon>
        <taxon>Gammaproteobacteria</taxon>
        <taxon>Chromatiales</taxon>
        <taxon>Chromatiaceae</taxon>
        <taxon>Halochromatium</taxon>
    </lineage>
</organism>
<protein>
    <recommendedName>
        <fullName evidence="1">PilZ domain-containing protein</fullName>
    </recommendedName>
</protein>
<reference evidence="2" key="1">
    <citation type="submission" date="2017-05" db="EMBL/GenBank/DDBJ databases">
        <authorList>
            <person name="Imhoff J.F."/>
            <person name="Rahn T."/>
            <person name="Kuenzel S."/>
            <person name="Neulinger S.C."/>
        </authorList>
    </citation>
    <scope>NUCLEOTIDE SEQUENCE</scope>
    <source>
        <strain evidence="2">DSM 4395</strain>
    </source>
</reference>
<evidence type="ECO:0000313" key="2">
    <source>
        <dbReference type="EMBL" id="MBK5930601.1"/>
    </source>
</evidence>
<dbReference type="Gene3D" id="2.40.10.220">
    <property type="entry name" value="predicted glycosyltransferase like domains"/>
    <property type="match status" value="1"/>
</dbReference>
<dbReference type="AlphaFoldDB" id="A0AAJ0XFZ3"/>
<dbReference type="Pfam" id="PF07238">
    <property type="entry name" value="PilZ"/>
    <property type="match status" value="1"/>
</dbReference>
<accession>A0AAJ0XFZ3</accession>
<name>A0AAJ0XFZ3_HALSE</name>
<evidence type="ECO:0000313" key="3">
    <source>
        <dbReference type="Proteomes" id="UP001296967"/>
    </source>
</evidence>